<evidence type="ECO:0000313" key="3">
    <source>
        <dbReference type="Proteomes" id="UP000036834"/>
    </source>
</evidence>
<protein>
    <submittedName>
        <fullName evidence="2">Uncharacterized protein</fullName>
    </submittedName>
</protein>
<name>A0A0K9Z0D7_9BACL</name>
<organism evidence="2 3">
    <name type="scientific">Brevibacillus reuszeri</name>
    <dbReference type="NCBI Taxonomy" id="54915"/>
    <lineage>
        <taxon>Bacteria</taxon>
        <taxon>Bacillati</taxon>
        <taxon>Bacillota</taxon>
        <taxon>Bacilli</taxon>
        <taxon>Bacillales</taxon>
        <taxon>Paenibacillaceae</taxon>
        <taxon>Brevibacillus</taxon>
    </lineage>
</organism>
<evidence type="ECO:0000256" key="1">
    <source>
        <dbReference type="SAM" id="Coils"/>
    </source>
</evidence>
<accession>A0A0K9Z0D7</accession>
<dbReference type="Proteomes" id="UP000036834">
    <property type="component" value="Unassembled WGS sequence"/>
</dbReference>
<reference evidence="3" key="1">
    <citation type="submission" date="2015-07" db="EMBL/GenBank/DDBJ databases">
        <title>Genome sequencing project for genomic taxonomy and phylogenomics of Bacillus-like bacteria.</title>
        <authorList>
            <person name="Liu B."/>
            <person name="Wang J."/>
            <person name="Zhu Y."/>
            <person name="Liu G."/>
            <person name="Chen Q."/>
            <person name="Chen Z."/>
            <person name="Lan J."/>
            <person name="Che J."/>
            <person name="Ge C."/>
            <person name="Shi H."/>
            <person name="Pan Z."/>
            <person name="Liu X."/>
        </authorList>
    </citation>
    <scope>NUCLEOTIDE SEQUENCE [LARGE SCALE GENOMIC DNA]</scope>
    <source>
        <strain evidence="3">DSM 9887</strain>
    </source>
</reference>
<feature type="coiled-coil region" evidence="1">
    <location>
        <begin position="237"/>
        <end position="268"/>
    </location>
</feature>
<gene>
    <name evidence="2" type="ORF">ADS79_01605</name>
</gene>
<dbReference type="EMBL" id="LGIQ01000002">
    <property type="protein sequence ID" value="KNB74419.1"/>
    <property type="molecule type" value="Genomic_DNA"/>
</dbReference>
<sequence>MAKGNEMRKMILGSVAAIAVATLAFGGVCQMVKASEIGKKQVVPTSYSIPYAAMASTNVPAGYVKKDYKVKMVGVDQPTINDMKMEEAAELASQNLWRVFQIDLNGKTLEMTYSPVSTSHLRAIWEVNVTITDTLSYEFALDAVTGEKHSIAKRIYHKANIPEGMDFNLLKNNQDYQELAKAAAEKYQFVSGKVTSVEYASQGYQENKAGAKNSDISFRVNSDKGDQAQISFSRYNKELLTVEYSSWLKEAERVEQQIEQELKDRAANVTLTDEVVKKIQENGVPLLLEMKK</sequence>
<dbReference type="PATRIC" id="fig|54915.3.peg.5473"/>
<evidence type="ECO:0000313" key="2">
    <source>
        <dbReference type="EMBL" id="KNB74419.1"/>
    </source>
</evidence>
<proteinExistence type="predicted"/>
<dbReference type="STRING" id="54915.ADS79_01605"/>
<comment type="caution">
    <text evidence="2">The sequence shown here is derived from an EMBL/GenBank/DDBJ whole genome shotgun (WGS) entry which is preliminary data.</text>
</comment>
<dbReference type="AlphaFoldDB" id="A0A0K9Z0D7"/>
<keyword evidence="1" id="KW-0175">Coiled coil</keyword>